<feature type="domain" description="Protein kinase" evidence="6">
    <location>
        <begin position="89"/>
        <end position="303"/>
    </location>
</feature>
<dbReference type="GO" id="GO:0005524">
    <property type="term" value="F:ATP binding"/>
    <property type="evidence" value="ECO:0007669"/>
    <property type="project" value="UniProtKB-KW"/>
</dbReference>
<dbReference type="Gene3D" id="1.10.510.10">
    <property type="entry name" value="Transferase(Phosphotransferase) domain 1"/>
    <property type="match status" value="1"/>
</dbReference>
<evidence type="ECO:0000259" key="6">
    <source>
        <dbReference type="PROSITE" id="PS50011"/>
    </source>
</evidence>
<dbReference type="GO" id="GO:0004672">
    <property type="term" value="F:protein kinase activity"/>
    <property type="evidence" value="ECO:0007669"/>
    <property type="project" value="InterPro"/>
</dbReference>
<dbReference type="GO" id="GO:0005737">
    <property type="term" value="C:cytoplasm"/>
    <property type="evidence" value="ECO:0007669"/>
    <property type="project" value="TreeGrafter"/>
</dbReference>
<dbReference type="Proteomes" id="UP000759131">
    <property type="component" value="Unassembled WGS sequence"/>
</dbReference>
<dbReference type="Pfam" id="PF00069">
    <property type="entry name" value="Pkinase"/>
    <property type="match status" value="1"/>
</dbReference>
<comment type="similarity">
    <text evidence="5">Belongs to the protein kinase superfamily. Ser/Thr protein kinase family. GCN2 subfamily.</text>
</comment>
<dbReference type="InterPro" id="IPR000719">
    <property type="entry name" value="Prot_kinase_dom"/>
</dbReference>
<evidence type="ECO:0000256" key="5">
    <source>
        <dbReference type="ARBA" id="ARBA00037982"/>
    </source>
</evidence>
<dbReference type="InterPro" id="IPR008271">
    <property type="entry name" value="Ser/Thr_kinase_AS"/>
</dbReference>
<keyword evidence="4" id="KW-0067">ATP-binding</keyword>
<dbReference type="InterPro" id="IPR011009">
    <property type="entry name" value="Kinase-like_dom_sf"/>
</dbReference>
<evidence type="ECO:0000313" key="7">
    <source>
        <dbReference type="EMBL" id="CAD7625271.1"/>
    </source>
</evidence>
<keyword evidence="2" id="KW-0547">Nucleotide-binding</keyword>
<dbReference type="AlphaFoldDB" id="A0A7R9PZ03"/>
<organism evidence="7">
    <name type="scientific">Medioppia subpectinata</name>
    <dbReference type="NCBI Taxonomy" id="1979941"/>
    <lineage>
        <taxon>Eukaryota</taxon>
        <taxon>Metazoa</taxon>
        <taxon>Ecdysozoa</taxon>
        <taxon>Arthropoda</taxon>
        <taxon>Chelicerata</taxon>
        <taxon>Arachnida</taxon>
        <taxon>Acari</taxon>
        <taxon>Acariformes</taxon>
        <taxon>Sarcoptiformes</taxon>
        <taxon>Oribatida</taxon>
        <taxon>Brachypylina</taxon>
        <taxon>Oppioidea</taxon>
        <taxon>Oppiidae</taxon>
        <taxon>Medioppia</taxon>
    </lineage>
</organism>
<dbReference type="PANTHER" id="PTHR11042">
    <property type="entry name" value="EUKARYOTIC TRANSLATION INITIATION FACTOR 2-ALPHA KINASE EIF2-ALPHA KINASE -RELATED"/>
    <property type="match status" value="1"/>
</dbReference>
<gene>
    <name evidence="7" type="ORF">OSB1V03_LOCUS5706</name>
</gene>
<dbReference type="PROSITE" id="PS00108">
    <property type="entry name" value="PROTEIN_KINASE_ST"/>
    <property type="match status" value="1"/>
</dbReference>
<dbReference type="SMART" id="SM00220">
    <property type="entry name" value="S_TKc"/>
    <property type="match status" value="1"/>
</dbReference>
<dbReference type="GO" id="GO:0005634">
    <property type="term" value="C:nucleus"/>
    <property type="evidence" value="ECO:0007669"/>
    <property type="project" value="TreeGrafter"/>
</dbReference>
<dbReference type="SUPFAM" id="SSF56112">
    <property type="entry name" value="Protein kinase-like (PK-like)"/>
    <property type="match status" value="1"/>
</dbReference>
<keyword evidence="3" id="KW-0418">Kinase</keyword>
<name>A0A7R9PZ03_9ACAR</name>
<evidence type="ECO:0000256" key="3">
    <source>
        <dbReference type="ARBA" id="ARBA00022777"/>
    </source>
</evidence>
<dbReference type="Gene3D" id="3.30.200.20">
    <property type="entry name" value="Phosphorylase Kinase, domain 1"/>
    <property type="match status" value="1"/>
</dbReference>
<dbReference type="EMBL" id="CAJPIZ010002926">
    <property type="protein sequence ID" value="CAG2105701.1"/>
    <property type="molecule type" value="Genomic_DNA"/>
</dbReference>
<keyword evidence="8" id="KW-1185">Reference proteome</keyword>
<dbReference type="OrthoDB" id="248923at2759"/>
<keyword evidence="1" id="KW-0808">Transferase</keyword>
<accession>A0A7R9PZ03</accession>
<evidence type="ECO:0000256" key="2">
    <source>
        <dbReference type="ARBA" id="ARBA00022741"/>
    </source>
</evidence>
<evidence type="ECO:0000256" key="1">
    <source>
        <dbReference type="ARBA" id="ARBA00022679"/>
    </source>
</evidence>
<protein>
    <recommendedName>
        <fullName evidence="6">Protein kinase domain-containing protein</fullName>
    </recommendedName>
</protein>
<sequence length="303" mass="35226">MAEVAKLWMPITSWGYYLFLWGFHTLSHCRRGFTPVPLQLGLHAGRTVCRISLSTTGCGPRVDIADHSVIRERRHSISNQMSNFIGDNFEKLQTIGRGGFGEVYLYHVRHKIEHEIYAINMVKLNDTNDNCKRQKILKEVQNLKTLLSEYVVNYHNSWLEANHLFIQMDYYKQNLQTIIANKHIVFGRQPEEPMKVYEYFISCEIFKELLECVKYLHDSCSPVIHRDLKPSNVLISQNSKNSRFVKLCDFGSATFHDKTSMSHYKNVGTSRYIAQEVNNSRYTIKVDIYSLGIIAFDLFNIKA</sequence>
<proteinExistence type="inferred from homology"/>
<dbReference type="InterPro" id="IPR050339">
    <property type="entry name" value="CC_SR_Kinase"/>
</dbReference>
<evidence type="ECO:0000313" key="8">
    <source>
        <dbReference type="Proteomes" id="UP000759131"/>
    </source>
</evidence>
<dbReference type="EMBL" id="OC857501">
    <property type="protein sequence ID" value="CAD7625271.1"/>
    <property type="molecule type" value="Genomic_DNA"/>
</dbReference>
<dbReference type="PROSITE" id="PS50011">
    <property type="entry name" value="PROTEIN_KINASE_DOM"/>
    <property type="match status" value="1"/>
</dbReference>
<reference evidence="7" key="1">
    <citation type="submission" date="2020-11" db="EMBL/GenBank/DDBJ databases">
        <authorList>
            <person name="Tran Van P."/>
        </authorList>
    </citation>
    <scope>NUCLEOTIDE SEQUENCE</scope>
</reference>
<evidence type="ECO:0000256" key="4">
    <source>
        <dbReference type="ARBA" id="ARBA00022840"/>
    </source>
</evidence>